<name>A0A223LEB7_9CAUD</name>
<dbReference type="RefSeq" id="YP_009834494.1">
    <property type="nucleotide sequence ID" value="NC_048673.1"/>
</dbReference>
<evidence type="ECO:0000313" key="1">
    <source>
        <dbReference type="EMBL" id="ASU00358.1"/>
    </source>
</evidence>
<dbReference type="KEGG" id="vg:55604561"/>
<protein>
    <submittedName>
        <fullName evidence="1">Uncharacterized protein</fullName>
    </submittedName>
</protein>
<keyword evidence="2" id="KW-1185">Reference proteome</keyword>
<proteinExistence type="predicted"/>
<dbReference type="EMBL" id="MF448340">
    <property type="protein sequence ID" value="ASU00358.1"/>
    <property type="molecule type" value="Genomic_DNA"/>
</dbReference>
<reference evidence="1 2" key="1">
    <citation type="submission" date="2017-07" db="EMBL/GenBank/DDBJ databases">
        <title>In vitro design and evaluation of phage cocktails against multidrug-resistant Aeromonas salmonicida.</title>
        <authorList>
            <person name="Chen L."/>
            <person name="Yuan S."/>
            <person name="Ma Y."/>
        </authorList>
    </citation>
    <scope>NUCLEOTIDE SEQUENCE [LARGE SCALE GENOMIC DNA]</scope>
</reference>
<sequence length="92" mass="10971">MKVEKSILREMCWDDCPEGWEVLDNEVTGSGRWSEYHTMVFRMLGDDRYWAVNYSVGLTEMQDERPFESEPDMVEVFEVKPVEKVIIEYVRV</sequence>
<dbReference type="GeneID" id="55604561"/>
<accession>A0A223LEB7</accession>
<dbReference type="Proteomes" id="UP000226092">
    <property type="component" value="Segment"/>
</dbReference>
<organism evidence="1 2">
    <name type="scientific">Aeromonas phage AS-zj</name>
    <dbReference type="NCBI Taxonomy" id="2024208"/>
    <lineage>
        <taxon>Viruses</taxon>
        <taxon>Duplodnaviria</taxon>
        <taxon>Heunggongvirae</taxon>
        <taxon>Uroviricota</taxon>
        <taxon>Caudoviricetes</taxon>
        <taxon>Pantevenvirales</taxon>
        <taxon>Straboviridae</taxon>
        <taxon>Emmerichvirinae</taxon>
        <taxon>Ceceduovirus</taxon>
        <taxon>Ceceduovirus aszj</taxon>
    </lineage>
</organism>
<evidence type="ECO:0000313" key="2">
    <source>
        <dbReference type="Proteomes" id="UP000226092"/>
    </source>
</evidence>